<evidence type="ECO:0000313" key="10">
    <source>
        <dbReference type="Proteomes" id="UP001259832"/>
    </source>
</evidence>
<dbReference type="AlphaFoldDB" id="A0AAD9G594"/>
<accession>A0AAD9G594</accession>
<sequence length="397" mass="45589">MYIFGCKKAISKWIKGIPDATDILEALEVTRPCLSTEDPVWTPEEHEVFVQELKNYPMGDYELIAETIGTKSTAQVTSYGIKCWESDEYQQVVAKRQQRRAKRPKHQVRKWLRAVLKWCGEAFSFRYRRSRYHDETQAGEISDTENRYAPGIFDTENRYAPEIFDTENRYAPGIFDTELLRPRSIAGPVPRGSVYITPEEKDEDDLDMRLAHLAAEQIEWYESGGSKSTPKIRSIEKKTGPWTKEEHERYCEALELYRYGSWKLIADYIKTRTDRQVMSHAQSIRAKRKRAEKREKQQNMANGVPTKVSKTTEGGRVDRKAQMLTSTIDTSQEGRHSLEVAEEIGKECTTRPLSSTKLSNSPLCSPPPDILVGSFLNDEDLFELIDTPSPIGETFTL</sequence>
<evidence type="ECO:0000256" key="5">
    <source>
        <dbReference type="SAM" id="MobiDB-lite"/>
    </source>
</evidence>
<keyword evidence="10" id="KW-1185">Reference proteome</keyword>
<dbReference type="GO" id="GO:0003677">
    <property type="term" value="F:DNA binding"/>
    <property type="evidence" value="ECO:0007669"/>
    <property type="project" value="UniProtKB-KW"/>
</dbReference>
<dbReference type="Pfam" id="PF00249">
    <property type="entry name" value="Myb_DNA-binding"/>
    <property type="match status" value="2"/>
</dbReference>
<evidence type="ECO:0000259" key="7">
    <source>
        <dbReference type="PROSITE" id="PS51293"/>
    </source>
</evidence>
<proteinExistence type="predicted"/>
<evidence type="ECO:0000259" key="8">
    <source>
        <dbReference type="PROSITE" id="PS51294"/>
    </source>
</evidence>
<keyword evidence="2" id="KW-0238">DNA-binding</keyword>
<dbReference type="EMBL" id="JASMQC010000031">
    <property type="protein sequence ID" value="KAK1932025.1"/>
    <property type="molecule type" value="Genomic_DNA"/>
</dbReference>
<dbReference type="SUPFAM" id="SSF46689">
    <property type="entry name" value="Homeodomain-like"/>
    <property type="match status" value="2"/>
</dbReference>
<dbReference type="InterPro" id="IPR017930">
    <property type="entry name" value="Myb_dom"/>
</dbReference>
<comment type="caution">
    <text evidence="9">The sequence shown here is derived from an EMBL/GenBank/DDBJ whole genome shotgun (WGS) entry which is preliminary data.</text>
</comment>
<dbReference type="InterPro" id="IPR009057">
    <property type="entry name" value="Homeodomain-like_sf"/>
</dbReference>
<keyword evidence="1" id="KW-0805">Transcription regulation</keyword>
<dbReference type="Proteomes" id="UP001259832">
    <property type="component" value="Unassembled WGS sequence"/>
</dbReference>
<evidence type="ECO:0000256" key="2">
    <source>
        <dbReference type="ARBA" id="ARBA00023125"/>
    </source>
</evidence>
<dbReference type="PROSITE" id="PS51294">
    <property type="entry name" value="HTH_MYB"/>
    <property type="match status" value="1"/>
</dbReference>
<dbReference type="PANTHER" id="PTHR12802:SF155">
    <property type="entry name" value="DEUBIQUITINASE MYSM1"/>
    <property type="match status" value="1"/>
</dbReference>
<dbReference type="Gene3D" id="1.10.10.60">
    <property type="entry name" value="Homeodomain-like"/>
    <property type="match status" value="2"/>
</dbReference>
<dbReference type="PANTHER" id="PTHR12802">
    <property type="entry name" value="SWI/SNF COMPLEX-RELATED"/>
    <property type="match status" value="1"/>
</dbReference>
<dbReference type="InterPro" id="IPR006447">
    <property type="entry name" value="Myb_dom_plants"/>
</dbReference>
<dbReference type="SMART" id="SM00717">
    <property type="entry name" value="SANT"/>
    <property type="match status" value="2"/>
</dbReference>
<dbReference type="InterPro" id="IPR001005">
    <property type="entry name" value="SANT/Myb"/>
</dbReference>
<dbReference type="PROSITE" id="PS51293">
    <property type="entry name" value="SANT"/>
    <property type="match status" value="1"/>
</dbReference>
<evidence type="ECO:0000259" key="6">
    <source>
        <dbReference type="PROSITE" id="PS50090"/>
    </source>
</evidence>
<dbReference type="CDD" id="cd00167">
    <property type="entry name" value="SANT"/>
    <property type="match status" value="2"/>
</dbReference>
<evidence type="ECO:0000313" key="9">
    <source>
        <dbReference type="EMBL" id="KAK1932025.1"/>
    </source>
</evidence>
<organism evidence="9 10">
    <name type="scientific">Phytophthora citrophthora</name>
    <dbReference type="NCBI Taxonomy" id="4793"/>
    <lineage>
        <taxon>Eukaryota</taxon>
        <taxon>Sar</taxon>
        <taxon>Stramenopiles</taxon>
        <taxon>Oomycota</taxon>
        <taxon>Peronosporomycetes</taxon>
        <taxon>Peronosporales</taxon>
        <taxon>Peronosporaceae</taxon>
        <taxon>Phytophthora</taxon>
    </lineage>
</organism>
<evidence type="ECO:0000256" key="4">
    <source>
        <dbReference type="ARBA" id="ARBA00023242"/>
    </source>
</evidence>
<keyword evidence="4" id="KW-0539">Nucleus</keyword>
<gene>
    <name evidence="9" type="ORF">P3T76_012525</name>
</gene>
<name>A0AAD9G594_9STRA</name>
<dbReference type="NCBIfam" id="TIGR01557">
    <property type="entry name" value="myb_SHAQKYF"/>
    <property type="match status" value="1"/>
</dbReference>
<keyword evidence="3" id="KW-0804">Transcription</keyword>
<evidence type="ECO:0000256" key="3">
    <source>
        <dbReference type="ARBA" id="ARBA00023163"/>
    </source>
</evidence>
<evidence type="ECO:0000256" key="1">
    <source>
        <dbReference type="ARBA" id="ARBA00023015"/>
    </source>
</evidence>
<protein>
    <submittedName>
        <fullName evidence="9">Myb-like protein J</fullName>
    </submittedName>
</protein>
<feature type="region of interest" description="Disordered" evidence="5">
    <location>
        <begin position="289"/>
        <end position="314"/>
    </location>
</feature>
<feature type="domain" description="HTH myb-type" evidence="8">
    <location>
        <begin position="234"/>
        <end position="289"/>
    </location>
</feature>
<feature type="domain" description="SANT" evidence="7">
    <location>
        <begin position="36"/>
        <end position="88"/>
    </location>
</feature>
<feature type="domain" description="Myb-like" evidence="6">
    <location>
        <begin position="234"/>
        <end position="285"/>
    </location>
</feature>
<dbReference type="PROSITE" id="PS50090">
    <property type="entry name" value="MYB_LIKE"/>
    <property type="match status" value="1"/>
</dbReference>
<dbReference type="InterPro" id="IPR017884">
    <property type="entry name" value="SANT_dom"/>
</dbReference>
<reference evidence="9" key="1">
    <citation type="submission" date="2023-08" db="EMBL/GenBank/DDBJ databases">
        <title>Reference Genome Resource for the Citrus Pathogen Phytophthora citrophthora.</title>
        <authorList>
            <person name="Moller H."/>
            <person name="Coetzee B."/>
            <person name="Rose L.J."/>
            <person name="Van Niekerk J.M."/>
        </authorList>
    </citation>
    <scope>NUCLEOTIDE SEQUENCE</scope>
    <source>
        <strain evidence="9">STE-U-9442</strain>
    </source>
</reference>